<organism evidence="1 2">
    <name type="scientific">Lates japonicus</name>
    <name type="common">Japanese lates</name>
    <dbReference type="NCBI Taxonomy" id="270547"/>
    <lineage>
        <taxon>Eukaryota</taxon>
        <taxon>Metazoa</taxon>
        <taxon>Chordata</taxon>
        <taxon>Craniata</taxon>
        <taxon>Vertebrata</taxon>
        <taxon>Euteleostomi</taxon>
        <taxon>Actinopterygii</taxon>
        <taxon>Neopterygii</taxon>
        <taxon>Teleostei</taxon>
        <taxon>Neoteleostei</taxon>
        <taxon>Acanthomorphata</taxon>
        <taxon>Carangaria</taxon>
        <taxon>Carangaria incertae sedis</taxon>
        <taxon>Centropomidae</taxon>
        <taxon>Lates</taxon>
    </lineage>
</organism>
<sequence>MTSPLPPPLKLSGGSSWWDVQRWSVGRFGQTPSGFGRTGNSVWRRSAGSVMSDGVCSWRQLPCTISGPAAAGGGGRKRTCAAPVSSCCCLQVRQQVRRTAARRQTPAALHLASHKAAVITQLLITGAGVDLMRAYYGNSRDGVARQANSQECVDTLAQCGCPARRYPLISPAQPVARNTNATATAAASAREHRTHMTRQPGLGRPIWRI</sequence>
<evidence type="ECO:0000313" key="2">
    <source>
        <dbReference type="Proteomes" id="UP001279410"/>
    </source>
</evidence>
<proteinExistence type="predicted"/>
<reference evidence="1" key="1">
    <citation type="submission" date="2022-08" db="EMBL/GenBank/DDBJ databases">
        <title>Genome sequencing of akame (Lates japonicus).</title>
        <authorList>
            <person name="Hashiguchi Y."/>
            <person name="Takahashi H."/>
        </authorList>
    </citation>
    <scope>NUCLEOTIDE SEQUENCE</scope>
    <source>
        <strain evidence="1">Kochi</strain>
    </source>
</reference>
<dbReference type="EMBL" id="BRZM01000122">
    <property type="protein sequence ID" value="GLD67957.1"/>
    <property type="molecule type" value="Genomic_DNA"/>
</dbReference>
<gene>
    <name evidence="1" type="ORF">AKAME5_001928000</name>
</gene>
<dbReference type="AlphaFoldDB" id="A0AAD3N9U0"/>
<protein>
    <submittedName>
        <fullName evidence="1">Arf-GAP with GTPase, ANK repeat and PH domain-containing protein 1-like protein</fullName>
    </submittedName>
</protein>
<comment type="caution">
    <text evidence="1">The sequence shown here is derived from an EMBL/GenBank/DDBJ whole genome shotgun (WGS) entry which is preliminary data.</text>
</comment>
<keyword evidence="2" id="KW-1185">Reference proteome</keyword>
<name>A0AAD3N9U0_LATJO</name>
<evidence type="ECO:0000313" key="1">
    <source>
        <dbReference type="EMBL" id="GLD67957.1"/>
    </source>
</evidence>
<dbReference type="Proteomes" id="UP001279410">
    <property type="component" value="Unassembled WGS sequence"/>
</dbReference>
<accession>A0AAD3N9U0</accession>